<dbReference type="OrthoDB" id="410104at2759"/>
<evidence type="ECO:0000313" key="2">
    <source>
        <dbReference type="Proteomes" id="UP000050761"/>
    </source>
</evidence>
<accession>A0A3P8BI86</accession>
<dbReference type="Proteomes" id="UP000050761">
    <property type="component" value="Unassembled WGS sequence"/>
</dbReference>
<organism evidence="2 3">
    <name type="scientific">Heligmosomoides polygyrus</name>
    <name type="common">Parasitic roundworm</name>
    <dbReference type="NCBI Taxonomy" id="6339"/>
    <lineage>
        <taxon>Eukaryota</taxon>
        <taxon>Metazoa</taxon>
        <taxon>Ecdysozoa</taxon>
        <taxon>Nematoda</taxon>
        <taxon>Chromadorea</taxon>
        <taxon>Rhabditida</taxon>
        <taxon>Rhabditina</taxon>
        <taxon>Rhabditomorpha</taxon>
        <taxon>Strongyloidea</taxon>
        <taxon>Heligmosomidae</taxon>
        <taxon>Heligmosomoides</taxon>
    </lineage>
</organism>
<evidence type="ECO:0000313" key="1">
    <source>
        <dbReference type="EMBL" id="VDO71672.1"/>
    </source>
</evidence>
<protein>
    <submittedName>
        <fullName evidence="3">Neur_chan_LBD domain-containing protein</fullName>
    </submittedName>
</protein>
<gene>
    <name evidence="1" type="ORF">HPBE_LOCUS7301</name>
</gene>
<sequence length="82" mass="9347">MLVDFDRVCGNIELIGLMHDQDFTFDNDVVINVKRGVRQWDTTSHKLFSAALEYVMHELKWEDMGVTAGNCTIFVSLMTSCS</sequence>
<dbReference type="WBParaSite" id="HPBE_0000730001-mRNA-1">
    <property type="protein sequence ID" value="HPBE_0000730001-mRNA-1"/>
    <property type="gene ID" value="HPBE_0000730001"/>
</dbReference>
<evidence type="ECO:0000313" key="3">
    <source>
        <dbReference type="WBParaSite" id="HPBE_0000730001-mRNA-1"/>
    </source>
</evidence>
<dbReference type="EMBL" id="UZAH01025854">
    <property type="protein sequence ID" value="VDO71672.1"/>
    <property type="molecule type" value="Genomic_DNA"/>
</dbReference>
<name>A0A183FJS4_HELPZ</name>
<dbReference type="AlphaFoldDB" id="A0A183FJS4"/>
<accession>A0A183FJS4</accession>
<reference evidence="3" key="2">
    <citation type="submission" date="2019-09" db="UniProtKB">
        <authorList>
            <consortium name="WormBaseParasite"/>
        </authorList>
    </citation>
    <scope>IDENTIFICATION</scope>
</reference>
<proteinExistence type="predicted"/>
<keyword evidence="2" id="KW-1185">Reference proteome</keyword>
<reference evidence="1 2" key="1">
    <citation type="submission" date="2018-11" db="EMBL/GenBank/DDBJ databases">
        <authorList>
            <consortium name="Pathogen Informatics"/>
        </authorList>
    </citation>
    <scope>NUCLEOTIDE SEQUENCE [LARGE SCALE GENOMIC DNA]</scope>
</reference>